<accession>A0AAX6MHU1</accession>
<reference evidence="2 3" key="1">
    <citation type="journal article" date="2024" name="Front Chem Biol">
        <title>Unveiling the potential of Daldinia eschscholtzii MFLUCC 19-0629 through bioactivity and bioinformatics studies for enhanced sustainable agriculture production.</title>
        <authorList>
            <person name="Brooks S."/>
            <person name="Weaver J.A."/>
            <person name="Klomchit A."/>
            <person name="Alharthi S.A."/>
            <person name="Onlamun T."/>
            <person name="Nurani R."/>
            <person name="Vong T.K."/>
            <person name="Alberti F."/>
            <person name="Greco C."/>
        </authorList>
    </citation>
    <scope>NUCLEOTIDE SEQUENCE [LARGE SCALE GENOMIC DNA]</scope>
    <source>
        <strain evidence="2">MFLUCC 19-0629</strain>
    </source>
</reference>
<feature type="region of interest" description="Disordered" evidence="1">
    <location>
        <begin position="68"/>
        <end position="91"/>
    </location>
</feature>
<dbReference type="Proteomes" id="UP001369815">
    <property type="component" value="Unassembled WGS sequence"/>
</dbReference>
<evidence type="ECO:0000256" key="1">
    <source>
        <dbReference type="SAM" id="MobiDB-lite"/>
    </source>
</evidence>
<dbReference type="PANTHER" id="PTHR38166">
    <property type="entry name" value="C2H2-TYPE DOMAIN-CONTAINING PROTEIN-RELATED"/>
    <property type="match status" value="1"/>
</dbReference>
<evidence type="ECO:0000313" key="3">
    <source>
        <dbReference type="Proteomes" id="UP001369815"/>
    </source>
</evidence>
<protein>
    <recommendedName>
        <fullName evidence="4">C2H2-type domain-containing protein</fullName>
    </recommendedName>
</protein>
<dbReference type="AlphaFoldDB" id="A0AAX6MHU1"/>
<dbReference type="PANTHER" id="PTHR38166:SF1">
    <property type="entry name" value="C2H2-TYPE DOMAIN-CONTAINING PROTEIN"/>
    <property type="match status" value="1"/>
</dbReference>
<keyword evidence="3" id="KW-1185">Reference proteome</keyword>
<comment type="caution">
    <text evidence="2">The sequence shown here is derived from an EMBL/GenBank/DDBJ whole genome shotgun (WGS) entry which is preliminary data.</text>
</comment>
<dbReference type="EMBL" id="JBANMG010000006">
    <property type="protein sequence ID" value="KAK6951987.1"/>
    <property type="molecule type" value="Genomic_DNA"/>
</dbReference>
<evidence type="ECO:0008006" key="4">
    <source>
        <dbReference type="Google" id="ProtNLM"/>
    </source>
</evidence>
<organism evidence="2 3">
    <name type="scientific">Daldinia eschscholtzii</name>
    <dbReference type="NCBI Taxonomy" id="292717"/>
    <lineage>
        <taxon>Eukaryota</taxon>
        <taxon>Fungi</taxon>
        <taxon>Dikarya</taxon>
        <taxon>Ascomycota</taxon>
        <taxon>Pezizomycotina</taxon>
        <taxon>Sordariomycetes</taxon>
        <taxon>Xylariomycetidae</taxon>
        <taxon>Xylariales</taxon>
        <taxon>Hypoxylaceae</taxon>
        <taxon>Daldinia</taxon>
    </lineage>
</organism>
<sequence>MDHFSKNAAYYSFPPEFVPDSYGSEGDDAGFFEVPMQEPPALHPDHPLAQTIGEVEVLALECFQHDRNRSETRSRSSRRRRADRSRGSNRGDPERRFACPFYLHRPVDHMTCLTRVDLQAIKDVKKHVWNSHRLPPYCPICGGIFPTTSSCDTHIRYMNCTPQEFVKPEGITIQQAQQLAQPTDARMHVDLQWLSIWAVVFPGEPYPTGTYPSGSMESAVCAFRSYWADNGKRIVSSFLEERGFHRYNLPDEKHNFKALFRTVLNRVVDYLVESFSHEDSSMAIEGLSSS</sequence>
<proteinExistence type="predicted"/>
<name>A0AAX6MHU1_9PEZI</name>
<gene>
    <name evidence="2" type="ORF">Daesc_006513</name>
</gene>
<evidence type="ECO:0000313" key="2">
    <source>
        <dbReference type="EMBL" id="KAK6951987.1"/>
    </source>
</evidence>